<reference evidence="1" key="1">
    <citation type="submission" date="2020-04" db="EMBL/GenBank/DDBJ databases">
        <authorList>
            <person name="Chiriac C."/>
            <person name="Salcher M."/>
            <person name="Ghai R."/>
            <person name="Kavagutti S V."/>
        </authorList>
    </citation>
    <scope>NUCLEOTIDE SEQUENCE</scope>
</reference>
<dbReference type="EMBL" id="LR796586">
    <property type="protein sequence ID" value="CAB4153325.1"/>
    <property type="molecule type" value="Genomic_DNA"/>
</dbReference>
<name>A0A6J5N158_9CAUD</name>
<sequence length="71" mass="7998">MINYDDMDERLSALEKTLDISLRLTTMEKKLDFIAGLIGGLRSGTGTTPTRTVTNIKDEYSKHGNYKPAYK</sequence>
<evidence type="ECO:0000313" key="1">
    <source>
        <dbReference type="EMBL" id="CAB4153325.1"/>
    </source>
</evidence>
<organism evidence="1">
    <name type="scientific">uncultured Caudovirales phage</name>
    <dbReference type="NCBI Taxonomy" id="2100421"/>
    <lineage>
        <taxon>Viruses</taxon>
        <taxon>Duplodnaviria</taxon>
        <taxon>Heunggongvirae</taxon>
        <taxon>Uroviricota</taxon>
        <taxon>Caudoviricetes</taxon>
        <taxon>Peduoviridae</taxon>
        <taxon>Maltschvirus</taxon>
        <taxon>Maltschvirus maltsch</taxon>
    </lineage>
</organism>
<accession>A0A6J5N158</accession>
<gene>
    <name evidence="1" type="ORF">UFOVP621_101</name>
</gene>
<protein>
    <submittedName>
        <fullName evidence="1">Uncharacterized protein</fullName>
    </submittedName>
</protein>
<proteinExistence type="predicted"/>